<name>F4B4M4_ACIHW</name>
<gene>
    <name evidence="1" type="ordered locus">Ahos_1371</name>
</gene>
<reference key="2">
    <citation type="journal article" date="2011" name="Extremophiles">
        <title>Genomic analyses of Acidianus hospitalis W1 a host for studying crenarchaeal virus and plasmid life cycles.</title>
        <authorList>
            <person name="You X.Y."/>
            <person name="Liu C."/>
            <person name="Wang S.Y."/>
            <person name="Jiang C.Y."/>
            <person name="Shah S.A."/>
            <person name="Prangishvili D."/>
            <person name="Liu S.J."/>
            <person name="Garrett R.A."/>
        </authorList>
    </citation>
    <scope>NUCLEOTIDE SEQUENCE</scope>
    <source>
        <strain>W1</strain>
    </source>
</reference>
<dbReference type="STRING" id="933801.Ahos_1371"/>
<organism evidence="1 2">
    <name type="scientific">Acidianus hospitalis (strain W1)</name>
    <dbReference type="NCBI Taxonomy" id="933801"/>
    <lineage>
        <taxon>Archaea</taxon>
        <taxon>Thermoproteota</taxon>
        <taxon>Thermoprotei</taxon>
        <taxon>Sulfolobales</taxon>
        <taxon>Sulfolobaceae</taxon>
        <taxon>Acidianus</taxon>
    </lineage>
</organism>
<protein>
    <submittedName>
        <fullName evidence="1">Uncharacterized protein</fullName>
    </submittedName>
</protein>
<dbReference type="EMBL" id="CP002535">
    <property type="protein sequence ID" value="AEE94254.1"/>
    <property type="molecule type" value="Genomic_DNA"/>
</dbReference>
<keyword evidence="2" id="KW-1185">Reference proteome</keyword>
<reference evidence="1 2" key="1">
    <citation type="journal article" date="2011" name="Extremophiles">
        <title>Genomic analysis of Acidianus hospitalis W1 a host for studying crenarchaeal virus and plasmid life cycles.</title>
        <authorList>
            <person name="You X.Y."/>
            <person name="Liu C."/>
            <person name="Wang S.Y."/>
            <person name="Jiang C.Y."/>
            <person name="Shah S.A."/>
            <person name="Prangishvili D."/>
            <person name="She Q."/>
            <person name="Liu S.J."/>
            <person name="Garrett R.A."/>
        </authorList>
    </citation>
    <scope>NUCLEOTIDE SEQUENCE [LARGE SCALE GENOMIC DNA]</scope>
    <source>
        <strain evidence="1 2">W1</strain>
    </source>
</reference>
<evidence type="ECO:0000313" key="1">
    <source>
        <dbReference type="EMBL" id="AEE94254.1"/>
    </source>
</evidence>
<dbReference type="AlphaFoldDB" id="F4B4M4"/>
<proteinExistence type="predicted"/>
<dbReference type="KEGG" id="aho:Ahos_1371"/>
<dbReference type="eggNOG" id="arCOG04266">
    <property type="taxonomic scope" value="Archaea"/>
</dbReference>
<dbReference type="HOGENOM" id="CLU_162442_0_0_2"/>
<evidence type="ECO:0000313" key="2">
    <source>
        <dbReference type="Proteomes" id="UP000008458"/>
    </source>
</evidence>
<dbReference type="Proteomes" id="UP000008458">
    <property type="component" value="Chromosome"/>
</dbReference>
<sequence>MEYLSSNKSVKMTEDEINKALAKAEKEAEKRDHKKIWIDKMLKSAKTYYKLCPYYDKKTSNCFLMLSSNDSNKKCNREGRYDNCPVFLAFLDNKYQEYTSKKKILPLDFLDLAQSV</sequence>
<accession>F4B4M4</accession>